<feature type="region of interest" description="Disordered" evidence="1">
    <location>
        <begin position="87"/>
        <end position="154"/>
    </location>
</feature>
<evidence type="ECO:0000256" key="2">
    <source>
        <dbReference type="SAM" id="Phobius"/>
    </source>
</evidence>
<organism evidence="3">
    <name type="scientific">Capitella teleta</name>
    <name type="common">Polychaete worm</name>
    <dbReference type="NCBI Taxonomy" id="283909"/>
    <lineage>
        <taxon>Eukaryota</taxon>
        <taxon>Metazoa</taxon>
        <taxon>Spiralia</taxon>
        <taxon>Lophotrochozoa</taxon>
        <taxon>Annelida</taxon>
        <taxon>Polychaeta</taxon>
        <taxon>Sedentaria</taxon>
        <taxon>Scolecida</taxon>
        <taxon>Capitellidae</taxon>
        <taxon>Capitella</taxon>
    </lineage>
</organism>
<keyword evidence="2" id="KW-0812">Transmembrane</keyword>
<evidence type="ECO:0000313" key="4">
    <source>
        <dbReference type="EnsemblMetazoa" id="CapteP202000"/>
    </source>
</evidence>
<feature type="transmembrane region" description="Helical" evidence="2">
    <location>
        <begin position="559"/>
        <end position="578"/>
    </location>
</feature>
<dbReference type="Proteomes" id="UP000014760">
    <property type="component" value="Unassembled WGS sequence"/>
</dbReference>
<keyword evidence="5" id="KW-1185">Reference proteome</keyword>
<proteinExistence type="predicted"/>
<feature type="compositionally biased region" description="Low complexity" evidence="1">
    <location>
        <begin position="88"/>
        <end position="106"/>
    </location>
</feature>
<dbReference type="EMBL" id="AMQN01014495">
    <property type="status" value="NOT_ANNOTATED_CDS"/>
    <property type="molecule type" value="Genomic_DNA"/>
</dbReference>
<feature type="transmembrane region" description="Helical" evidence="2">
    <location>
        <begin position="483"/>
        <end position="501"/>
    </location>
</feature>
<accession>R7TFA2</accession>
<evidence type="ECO:0000313" key="5">
    <source>
        <dbReference type="Proteomes" id="UP000014760"/>
    </source>
</evidence>
<sequence>MPTVQPGDLMAGGPHQPLSQAADPFQQAVAAVKQARTNPKYGHLLDVRQNRLNMMTRARLPETHQTGAPMDIPVLTTAEAYRIHDQRQQVSAAAPQPHPQPMQMDANTGHVTVGRSSAADRGSVGASASSSAGFGPPPPIHSGEPVVVHDKPAPRDDPDFNVFLEKSIQNEPDDVFREVAFRIIDDCKLQVADPSNSDRMALHNPRTDKTVYMTASEFKQAVAFICNPKEPLVIDLPERGKTMELLQLINPKSYGRLYDYFFPPPPDGERSVAETDELEEKFRLKVALQSKLNFIRKRLAPLTSMPAAKTWLHTLTMGLLGKPSDAAPGSIPSVETVASAAPPTRRAECASLLHALWDGALIEWDSNGAIRDSRNKVTMPNTNIFNIINNLYTLGSAATTAHLSRYEPTGLTFFVDRIMKLAQENGDIPVEVLEAVKKAGTGAGRWTQRQCNGRSYNLVRMFSTFLSCLPMLGLAFGTIQHFLPIMLALNPMSWSWFAYLYDWMASVGVGNQATAYMVNTLHPIVEAASEYLPPGLTGPMEGAVVAYGHQIPVTVFNTGMSAIVGLASVIMGWAMLWLRQGM</sequence>
<evidence type="ECO:0000313" key="3">
    <source>
        <dbReference type="EMBL" id="ELT90226.1"/>
    </source>
</evidence>
<reference evidence="4" key="3">
    <citation type="submission" date="2015-06" db="UniProtKB">
        <authorList>
            <consortium name="EnsemblMetazoa"/>
        </authorList>
    </citation>
    <scope>IDENTIFICATION</scope>
</reference>
<feature type="region of interest" description="Disordered" evidence="1">
    <location>
        <begin position="1"/>
        <end position="20"/>
    </location>
</feature>
<dbReference type="AlphaFoldDB" id="R7TFA2"/>
<keyword evidence="2" id="KW-1133">Transmembrane helix</keyword>
<keyword evidence="2" id="KW-0472">Membrane</keyword>
<feature type="compositionally biased region" description="Low complexity" evidence="1">
    <location>
        <begin position="114"/>
        <end position="134"/>
    </location>
</feature>
<dbReference type="HOGENOM" id="CLU_468727_0_0_1"/>
<gene>
    <name evidence="3" type="ORF">CAPTEDRAFT_202000</name>
</gene>
<name>R7TFA2_CAPTE</name>
<dbReference type="EMBL" id="KB311008">
    <property type="protein sequence ID" value="ELT90226.1"/>
    <property type="molecule type" value="Genomic_DNA"/>
</dbReference>
<dbReference type="EnsemblMetazoa" id="CapteT202000">
    <property type="protein sequence ID" value="CapteP202000"/>
    <property type="gene ID" value="CapteG202000"/>
</dbReference>
<evidence type="ECO:0000256" key="1">
    <source>
        <dbReference type="SAM" id="MobiDB-lite"/>
    </source>
</evidence>
<reference evidence="5" key="1">
    <citation type="submission" date="2012-12" db="EMBL/GenBank/DDBJ databases">
        <authorList>
            <person name="Hellsten U."/>
            <person name="Grimwood J."/>
            <person name="Chapman J.A."/>
            <person name="Shapiro H."/>
            <person name="Aerts A."/>
            <person name="Otillar R.P."/>
            <person name="Terry A.Y."/>
            <person name="Boore J.L."/>
            <person name="Simakov O."/>
            <person name="Marletaz F."/>
            <person name="Cho S.-J."/>
            <person name="Edsinger-Gonzales E."/>
            <person name="Havlak P."/>
            <person name="Kuo D.-H."/>
            <person name="Larsson T."/>
            <person name="Lv J."/>
            <person name="Arendt D."/>
            <person name="Savage R."/>
            <person name="Osoegawa K."/>
            <person name="de Jong P."/>
            <person name="Lindberg D.R."/>
            <person name="Seaver E.C."/>
            <person name="Weisblat D.A."/>
            <person name="Putnam N.H."/>
            <person name="Grigoriev I.V."/>
            <person name="Rokhsar D.S."/>
        </authorList>
    </citation>
    <scope>NUCLEOTIDE SEQUENCE</scope>
    <source>
        <strain evidence="5">I ESC-2004</strain>
    </source>
</reference>
<reference evidence="3 5" key="2">
    <citation type="journal article" date="2013" name="Nature">
        <title>Insights into bilaterian evolution from three spiralian genomes.</title>
        <authorList>
            <person name="Simakov O."/>
            <person name="Marletaz F."/>
            <person name="Cho S.J."/>
            <person name="Edsinger-Gonzales E."/>
            <person name="Havlak P."/>
            <person name="Hellsten U."/>
            <person name="Kuo D.H."/>
            <person name="Larsson T."/>
            <person name="Lv J."/>
            <person name="Arendt D."/>
            <person name="Savage R."/>
            <person name="Osoegawa K."/>
            <person name="de Jong P."/>
            <person name="Grimwood J."/>
            <person name="Chapman J.A."/>
            <person name="Shapiro H."/>
            <person name="Aerts A."/>
            <person name="Otillar R.P."/>
            <person name="Terry A.Y."/>
            <person name="Boore J.L."/>
            <person name="Grigoriev I.V."/>
            <person name="Lindberg D.R."/>
            <person name="Seaver E.C."/>
            <person name="Weisblat D.A."/>
            <person name="Putnam N.H."/>
            <person name="Rokhsar D.S."/>
        </authorList>
    </citation>
    <scope>NUCLEOTIDE SEQUENCE</scope>
    <source>
        <strain evidence="3 5">I ESC-2004</strain>
    </source>
</reference>
<protein>
    <submittedName>
        <fullName evidence="3 4">Uncharacterized protein</fullName>
    </submittedName>
</protein>